<feature type="region of interest" description="Disordered" evidence="1">
    <location>
        <begin position="516"/>
        <end position="545"/>
    </location>
</feature>
<dbReference type="RefSeq" id="WP_071932990.1">
    <property type="nucleotide sequence ID" value="NZ_CP016804.1"/>
</dbReference>
<reference evidence="4" key="1">
    <citation type="submission" date="2016-08" db="EMBL/GenBank/DDBJ databases">
        <title>Discovery of first anaerobic lithoheterotrophic haloarchae widely represented in hypersaline habitats.</title>
        <authorList>
            <person name="Sorokin D.Y."/>
            <person name="Kublanov I.V."/>
            <person name="Roman P."/>
            <person name="Sinninghe Damste J.S."/>
            <person name="Golyshin P.N."/>
            <person name="Rojo D."/>
            <person name="Ciordia S."/>
            <person name="Mena Md.C."/>
            <person name="Ferrer M."/>
            <person name="Smedile F."/>
            <person name="Messina E."/>
            <person name="La Cono V."/>
            <person name="Yakimov M.M."/>
        </authorList>
    </citation>
    <scope>NUCLEOTIDE SEQUENCE [LARGE SCALE GENOMIC DNA]</scope>
    <source>
        <strain evidence="4">HSR6</strain>
    </source>
</reference>
<proteinExistence type="predicted"/>
<feature type="transmembrane region" description="Helical" evidence="2">
    <location>
        <begin position="431"/>
        <end position="447"/>
    </location>
</feature>
<keyword evidence="2" id="KW-0812">Transmembrane</keyword>
<evidence type="ECO:0000313" key="4">
    <source>
        <dbReference type="Proteomes" id="UP000186165"/>
    </source>
</evidence>
<feature type="compositionally biased region" description="Basic and acidic residues" evidence="1">
    <location>
        <begin position="520"/>
        <end position="534"/>
    </location>
</feature>
<feature type="compositionally biased region" description="Acidic residues" evidence="1">
    <location>
        <begin position="535"/>
        <end position="545"/>
    </location>
</feature>
<feature type="transmembrane region" description="Helical" evidence="2">
    <location>
        <begin position="273"/>
        <end position="291"/>
    </location>
</feature>
<keyword evidence="4" id="KW-1185">Reference proteome</keyword>
<keyword evidence="2" id="KW-0472">Membrane</keyword>
<gene>
    <name evidence="3" type="ORF">HSR6_0973</name>
</gene>
<dbReference type="KEGG" id="hhsr:HSR6_0973"/>
<accession>A0A1J1ABB2</accession>
<dbReference type="OrthoDB" id="238167at2157"/>
<dbReference type="Proteomes" id="UP000186165">
    <property type="component" value="Chromosome"/>
</dbReference>
<evidence type="ECO:0000256" key="1">
    <source>
        <dbReference type="SAM" id="MobiDB-lite"/>
    </source>
</evidence>
<dbReference type="GeneID" id="30417499"/>
<evidence type="ECO:0000256" key="2">
    <source>
        <dbReference type="SAM" id="Phobius"/>
    </source>
</evidence>
<dbReference type="AlphaFoldDB" id="A0A1J1ABB2"/>
<evidence type="ECO:0000313" key="3">
    <source>
        <dbReference type="EMBL" id="APE95426.1"/>
    </source>
</evidence>
<dbReference type="EMBL" id="CP016804">
    <property type="protein sequence ID" value="APE95426.1"/>
    <property type="molecule type" value="Genomic_DNA"/>
</dbReference>
<sequence>MKARTFIAALFAVLLLGSMLAVPAVAQDVDEQDYTLSELKSGGTQLPNSPDSVRSADGRMYWAIHWPADAMLANPGDSEDDDWKFLSPGETVERNAIYLRTILQDEASEEMTVKVAYWREGEREVQQGNETVAEPYVKDLVVDTHEVSFEKGWAMQEISLRKSQEPRQVTVWAEGHEDDLRWTFTHESVATSQAAGIQTEGDYLTRASFEFVLPIIVGVFLVGSLVAGALRRAGKGPGWGYVKWAFTLAIGSALILATQFSSVTEILVNAPRILAALVVAIVGIVMLETYTTNVSHTAFFRPVLDKATSPSGEEAVDIIDLEEREEKTVKMPDGSTAVVRDGLIPFLARIFGGAARLERSEELKTRMELTDSPIDEMVWVHPDAEEILDYQPEGWGLELPEPETRGDWLTVLVGGAVLLAVAQMASATFGGGIGMLAFLGAVAVATVRPQDGHARVEPAPAHLRSAWASMLYLSVEAEDADTIEDARDTIVSLQARSEKDVQEALQEQDSTLIEEMFSEDVDRSGDLIDPLPERETDETEDDTDE</sequence>
<keyword evidence="2" id="KW-1133">Transmembrane helix</keyword>
<feature type="transmembrane region" description="Helical" evidence="2">
    <location>
        <begin position="211"/>
        <end position="230"/>
    </location>
</feature>
<name>A0A1J1ABB2_9EURY</name>
<feature type="transmembrane region" description="Helical" evidence="2">
    <location>
        <begin position="242"/>
        <end position="261"/>
    </location>
</feature>
<organism evidence="3 4">
    <name type="scientific">Halodesulfurarchaeum formicicum</name>
    <dbReference type="NCBI Taxonomy" id="1873524"/>
    <lineage>
        <taxon>Archaea</taxon>
        <taxon>Methanobacteriati</taxon>
        <taxon>Methanobacteriota</taxon>
        <taxon>Stenosarchaea group</taxon>
        <taxon>Halobacteria</taxon>
        <taxon>Halobacteriales</taxon>
        <taxon>Halobacteriaceae</taxon>
        <taxon>Halodesulfurarchaeum</taxon>
    </lineage>
</organism>
<protein>
    <submittedName>
        <fullName evidence="3">Uncharacterized protein</fullName>
    </submittedName>
</protein>